<proteinExistence type="predicted"/>
<protein>
    <submittedName>
        <fullName evidence="2">Uncharacterized protein</fullName>
    </submittedName>
</protein>
<sequence length="77" mass="8480">MKFVILLLVCLISVMTTQAALSNQMHNPIPRNRRSAVPEANTHPLSAHANLCGEGEDATSTSITQKCHVEVIRRSRN</sequence>
<comment type="caution">
    <text evidence="2">The sequence shown here is derived from an EMBL/GenBank/DDBJ whole genome shotgun (WGS) entry which is preliminary data.</text>
</comment>
<feature type="signal peptide" evidence="1">
    <location>
        <begin position="1"/>
        <end position="19"/>
    </location>
</feature>
<dbReference type="Proteomes" id="UP000252519">
    <property type="component" value="Unassembled WGS sequence"/>
</dbReference>
<evidence type="ECO:0000313" key="3">
    <source>
        <dbReference type="Proteomes" id="UP000252519"/>
    </source>
</evidence>
<evidence type="ECO:0000313" key="2">
    <source>
        <dbReference type="EMBL" id="RCN41487.1"/>
    </source>
</evidence>
<dbReference type="EMBL" id="JOJR01000235">
    <property type="protein sequence ID" value="RCN41487.1"/>
    <property type="molecule type" value="Genomic_DNA"/>
</dbReference>
<name>A0A368GF93_ANCCA</name>
<accession>A0A368GF93</accession>
<gene>
    <name evidence="2" type="ORF">ANCCAN_12596</name>
</gene>
<dbReference type="AlphaFoldDB" id="A0A368GF93"/>
<evidence type="ECO:0000256" key="1">
    <source>
        <dbReference type="SAM" id="SignalP"/>
    </source>
</evidence>
<reference evidence="2 3" key="1">
    <citation type="submission" date="2014-10" db="EMBL/GenBank/DDBJ databases">
        <title>Draft genome of the hookworm Ancylostoma caninum.</title>
        <authorList>
            <person name="Mitreva M."/>
        </authorList>
    </citation>
    <scope>NUCLEOTIDE SEQUENCE [LARGE SCALE GENOMIC DNA]</scope>
    <source>
        <strain evidence="2 3">Baltimore</strain>
    </source>
</reference>
<organism evidence="2 3">
    <name type="scientific">Ancylostoma caninum</name>
    <name type="common">Dog hookworm</name>
    <dbReference type="NCBI Taxonomy" id="29170"/>
    <lineage>
        <taxon>Eukaryota</taxon>
        <taxon>Metazoa</taxon>
        <taxon>Ecdysozoa</taxon>
        <taxon>Nematoda</taxon>
        <taxon>Chromadorea</taxon>
        <taxon>Rhabditida</taxon>
        <taxon>Rhabditina</taxon>
        <taxon>Rhabditomorpha</taxon>
        <taxon>Strongyloidea</taxon>
        <taxon>Ancylostomatidae</taxon>
        <taxon>Ancylostomatinae</taxon>
        <taxon>Ancylostoma</taxon>
    </lineage>
</organism>
<feature type="chain" id="PRO_5016801497" evidence="1">
    <location>
        <begin position="20"/>
        <end position="77"/>
    </location>
</feature>
<keyword evidence="3" id="KW-1185">Reference proteome</keyword>
<keyword evidence="1" id="KW-0732">Signal</keyword>